<gene>
    <name evidence="2" type="ORF">DACRYDRAFT_105015</name>
</gene>
<name>M5G4E2_DACPD</name>
<evidence type="ECO:0000313" key="3">
    <source>
        <dbReference type="Proteomes" id="UP000030653"/>
    </source>
</evidence>
<dbReference type="HOGENOM" id="CLU_555504_0_0_1"/>
<dbReference type="GeneID" id="63683079"/>
<feature type="compositionally biased region" description="Low complexity" evidence="1">
    <location>
        <begin position="362"/>
        <end position="373"/>
    </location>
</feature>
<accession>M5G4E2</accession>
<reference evidence="2 3" key="1">
    <citation type="journal article" date="2012" name="Science">
        <title>The Paleozoic origin of enzymatic lignin decomposition reconstructed from 31 fungal genomes.</title>
        <authorList>
            <person name="Floudas D."/>
            <person name="Binder M."/>
            <person name="Riley R."/>
            <person name="Barry K."/>
            <person name="Blanchette R.A."/>
            <person name="Henrissat B."/>
            <person name="Martinez A.T."/>
            <person name="Otillar R."/>
            <person name="Spatafora J.W."/>
            <person name="Yadav J.S."/>
            <person name="Aerts A."/>
            <person name="Benoit I."/>
            <person name="Boyd A."/>
            <person name="Carlson A."/>
            <person name="Copeland A."/>
            <person name="Coutinho P.M."/>
            <person name="de Vries R.P."/>
            <person name="Ferreira P."/>
            <person name="Findley K."/>
            <person name="Foster B."/>
            <person name="Gaskell J."/>
            <person name="Glotzer D."/>
            <person name="Gorecki P."/>
            <person name="Heitman J."/>
            <person name="Hesse C."/>
            <person name="Hori C."/>
            <person name="Igarashi K."/>
            <person name="Jurgens J.A."/>
            <person name="Kallen N."/>
            <person name="Kersten P."/>
            <person name="Kohler A."/>
            <person name="Kuees U."/>
            <person name="Kumar T.K.A."/>
            <person name="Kuo A."/>
            <person name="LaButti K."/>
            <person name="Larrondo L.F."/>
            <person name="Lindquist E."/>
            <person name="Ling A."/>
            <person name="Lombard V."/>
            <person name="Lucas S."/>
            <person name="Lundell T."/>
            <person name="Martin R."/>
            <person name="McLaughlin D.J."/>
            <person name="Morgenstern I."/>
            <person name="Morin E."/>
            <person name="Murat C."/>
            <person name="Nagy L.G."/>
            <person name="Nolan M."/>
            <person name="Ohm R.A."/>
            <person name="Patyshakuliyeva A."/>
            <person name="Rokas A."/>
            <person name="Ruiz-Duenas F.J."/>
            <person name="Sabat G."/>
            <person name="Salamov A."/>
            <person name="Samejima M."/>
            <person name="Schmutz J."/>
            <person name="Slot J.C."/>
            <person name="St John F."/>
            <person name="Stenlid J."/>
            <person name="Sun H."/>
            <person name="Sun S."/>
            <person name="Syed K."/>
            <person name="Tsang A."/>
            <person name="Wiebenga A."/>
            <person name="Young D."/>
            <person name="Pisabarro A."/>
            <person name="Eastwood D.C."/>
            <person name="Martin F."/>
            <person name="Cullen D."/>
            <person name="Grigoriev I.V."/>
            <person name="Hibbett D.S."/>
        </authorList>
    </citation>
    <scope>NUCLEOTIDE SEQUENCE [LARGE SCALE GENOMIC DNA]</scope>
    <source>
        <strain evidence="2 3">DJM-731 SS1</strain>
    </source>
</reference>
<protein>
    <recommendedName>
        <fullName evidence="4">Arrestin-like N-terminal domain-containing protein</fullName>
    </recommendedName>
</protein>
<feature type="region of interest" description="Disordered" evidence="1">
    <location>
        <begin position="312"/>
        <end position="381"/>
    </location>
</feature>
<dbReference type="Proteomes" id="UP000030653">
    <property type="component" value="Unassembled WGS sequence"/>
</dbReference>
<keyword evidence="3" id="KW-1185">Reference proteome</keyword>
<proteinExistence type="predicted"/>
<feature type="compositionally biased region" description="Low complexity" evidence="1">
    <location>
        <begin position="22"/>
        <end position="40"/>
    </location>
</feature>
<evidence type="ECO:0000256" key="1">
    <source>
        <dbReference type="SAM" id="MobiDB-lite"/>
    </source>
</evidence>
<organism evidence="2 3">
    <name type="scientific">Dacryopinax primogenitus (strain DJM 731)</name>
    <name type="common">Brown rot fungus</name>
    <dbReference type="NCBI Taxonomy" id="1858805"/>
    <lineage>
        <taxon>Eukaryota</taxon>
        <taxon>Fungi</taxon>
        <taxon>Dikarya</taxon>
        <taxon>Basidiomycota</taxon>
        <taxon>Agaricomycotina</taxon>
        <taxon>Dacrymycetes</taxon>
        <taxon>Dacrymycetales</taxon>
        <taxon>Dacrymycetaceae</taxon>
        <taxon>Dacryopinax</taxon>
    </lineage>
</organism>
<dbReference type="EMBL" id="JH795857">
    <property type="protein sequence ID" value="EJU05131.1"/>
    <property type="molecule type" value="Genomic_DNA"/>
</dbReference>
<dbReference type="AlphaFoldDB" id="M5G4E2"/>
<evidence type="ECO:0008006" key="4">
    <source>
        <dbReference type="Google" id="ProtNLM"/>
    </source>
</evidence>
<dbReference type="RefSeq" id="XP_040632025.1">
    <property type="nucleotide sequence ID" value="XM_040768017.1"/>
</dbReference>
<feature type="region of interest" description="Disordered" evidence="1">
    <location>
        <begin position="13"/>
        <end position="51"/>
    </location>
</feature>
<sequence>MSVFLRDALRARAQTASGSSTGSRGIESSARGARSASQSRESAKSTTQRSLHSVGLTLASAFSANGKKKKRRRPPVSQLGVPVFYVRDPLAARMLEGVDSLPPDEYGFDGTAHAKCLKDRHGKPWISLVLWSHAGARAAVPLYYENEQIRGELRIHFDRLESLSEVSVWLQGTVYERGAHRPQILSQQACVWPPHGKPQSLFSRKLRLKGTHVWPITFQLPPDVAVFSELAQAASGKVGIQHPATFGPGDAIPFKLMLSSSSPEFVDVITTRYFVRAELARTVIVGDGVLDASYSNHDRSLYPLFQGDLWREGDPSTGRESTSTPSLEEDVDFSSPVIRELPRPKAKQPQAERRPDIRQRRTSAGSSSATSVSENDNVGAGSAKVVRMEGRIQLPTGRMMKPSFRFNGVAIEYLIVVTFTPPDYTHISPRGVFQAECPVWLCSDWRNYQAPRAAGRPGGTVLGETIDVSGRVTREAEVVGLRPARERRTRY</sequence>
<evidence type="ECO:0000313" key="2">
    <source>
        <dbReference type="EMBL" id="EJU05131.1"/>
    </source>
</evidence>
<dbReference type="OrthoDB" id="3024231at2759"/>
<feature type="compositionally biased region" description="Basic and acidic residues" evidence="1">
    <location>
        <begin position="350"/>
        <end position="359"/>
    </location>
</feature>